<dbReference type="InterPro" id="IPR008320">
    <property type="entry name" value="UCP032025"/>
</dbReference>
<sequence length="147" mass="16149">MTAYDHDFDAASPAALHISKVAVGCASIEALRKRQQLRASGGEIPLVTRYMPKRATELLGGSIFWIVKHQLVARQLIRGFAAREEDNRTIVRLDPDLVPVRPFPKRAHQGWRYLSAADAPPDLGGGSDEADTLPPELMTRLIALALV</sequence>
<dbReference type="PIRSF" id="PIRSF032025">
    <property type="entry name" value="UCP032025"/>
    <property type="match status" value="1"/>
</dbReference>
<proteinExistence type="predicted"/>
<dbReference type="Pfam" id="PF07370">
    <property type="entry name" value="DUF1489"/>
    <property type="match status" value="1"/>
</dbReference>
<dbReference type="AlphaFoldDB" id="A0A2P7QUR7"/>
<name>A0A2P7QUR7_9SPHN</name>
<dbReference type="Proteomes" id="UP000241167">
    <property type="component" value="Unassembled WGS sequence"/>
</dbReference>
<protein>
    <submittedName>
        <fullName evidence="1">DUF1489 domain-containing protein</fullName>
    </submittedName>
</protein>
<organism evidence="1 2">
    <name type="scientific">Allosphingosinicella deserti</name>
    <dbReference type="NCBI Taxonomy" id="2116704"/>
    <lineage>
        <taxon>Bacteria</taxon>
        <taxon>Pseudomonadati</taxon>
        <taxon>Pseudomonadota</taxon>
        <taxon>Alphaproteobacteria</taxon>
        <taxon>Sphingomonadales</taxon>
        <taxon>Sphingomonadaceae</taxon>
        <taxon>Allosphingosinicella</taxon>
    </lineage>
</organism>
<keyword evidence="2" id="KW-1185">Reference proteome</keyword>
<comment type="caution">
    <text evidence="1">The sequence shown here is derived from an EMBL/GenBank/DDBJ whole genome shotgun (WGS) entry which is preliminary data.</text>
</comment>
<gene>
    <name evidence="1" type="ORF">C7I55_05255</name>
</gene>
<reference evidence="1 2" key="1">
    <citation type="submission" date="2018-03" db="EMBL/GenBank/DDBJ databases">
        <title>The draft genome of Sphingosinicella sp. GL-C-18.</title>
        <authorList>
            <person name="Liu L."/>
            <person name="Li L."/>
            <person name="Liang L."/>
            <person name="Zhang X."/>
            <person name="Wang T."/>
        </authorList>
    </citation>
    <scope>NUCLEOTIDE SEQUENCE [LARGE SCALE GENOMIC DNA]</scope>
    <source>
        <strain evidence="1 2">GL-C-18</strain>
    </source>
</reference>
<evidence type="ECO:0000313" key="2">
    <source>
        <dbReference type="Proteomes" id="UP000241167"/>
    </source>
</evidence>
<dbReference type="EMBL" id="PXYI01000002">
    <property type="protein sequence ID" value="PSJ41702.1"/>
    <property type="molecule type" value="Genomic_DNA"/>
</dbReference>
<accession>A0A2P7QUR7</accession>
<evidence type="ECO:0000313" key="1">
    <source>
        <dbReference type="EMBL" id="PSJ41702.1"/>
    </source>
</evidence>
<dbReference type="RefSeq" id="WP_106511867.1">
    <property type="nucleotide sequence ID" value="NZ_PXYI01000002.1"/>
</dbReference>
<dbReference type="OrthoDB" id="9798292at2"/>